<keyword evidence="8" id="KW-0539">Nucleus</keyword>
<evidence type="ECO:0000259" key="11">
    <source>
        <dbReference type="PROSITE" id="PS50103"/>
    </source>
</evidence>
<dbReference type="InterPro" id="IPR036855">
    <property type="entry name" value="Znf_CCCH_sf"/>
</dbReference>
<evidence type="ECO:0000313" key="13">
    <source>
        <dbReference type="Proteomes" id="UP001489004"/>
    </source>
</evidence>
<feature type="zinc finger region" description="C3H1-type" evidence="9">
    <location>
        <begin position="107"/>
        <end position="134"/>
    </location>
</feature>
<comment type="subcellular location">
    <subcellularLocation>
        <location evidence="1">Nucleus</location>
    </subcellularLocation>
</comment>
<keyword evidence="2" id="KW-0507">mRNA processing</keyword>
<dbReference type="AlphaFoldDB" id="A0AAW1P3B0"/>
<evidence type="ECO:0000256" key="10">
    <source>
        <dbReference type="SAM" id="MobiDB-lite"/>
    </source>
</evidence>
<dbReference type="Gene3D" id="4.10.1000.10">
    <property type="entry name" value="Zinc finger, CCCH-type"/>
    <property type="match status" value="1"/>
</dbReference>
<dbReference type="PROSITE" id="PS50103">
    <property type="entry name" value="ZF_C3H1"/>
    <property type="match status" value="2"/>
</dbReference>
<feature type="compositionally biased region" description="Low complexity" evidence="10">
    <location>
        <begin position="21"/>
        <end position="34"/>
    </location>
</feature>
<dbReference type="GO" id="GO:0003723">
    <property type="term" value="F:RNA binding"/>
    <property type="evidence" value="ECO:0007669"/>
    <property type="project" value="UniProtKB-KW"/>
</dbReference>
<dbReference type="InterPro" id="IPR045348">
    <property type="entry name" value="CPSF4/Yth1"/>
</dbReference>
<name>A0AAW1P3B0_9CHLO</name>
<feature type="compositionally biased region" description="Gly residues" evidence="10">
    <location>
        <begin position="257"/>
        <end position="267"/>
    </location>
</feature>
<keyword evidence="4" id="KW-0677">Repeat</keyword>
<organism evidence="12 13">
    <name type="scientific">[Myrmecia] bisecta</name>
    <dbReference type="NCBI Taxonomy" id="41462"/>
    <lineage>
        <taxon>Eukaryota</taxon>
        <taxon>Viridiplantae</taxon>
        <taxon>Chlorophyta</taxon>
        <taxon>core chlorophytes</taxon>
        <taxon>Trebouxiophyceae</taxon>
        <taxon>Trebouxiales</taxon>
        <taxon>Trebouxiaceae</taxon>
        <taxon>Myrmecia</taxon>
    </lineage>
</organism>
<dbReference type="GO" id="GO:0005634">
    <property type="term" value="C:nucleus"/>
    <property type="evidence" value="ECO:0007669"/>
    <property type="project" value="UniProtKB-SubCell"/>
</dbReference>
<dbReference type="SMART" id="SM00356">
    <property type="entry name" value="ZnF_C3H1"/>
    <property type="match status" value="3"/>
</dbReference>
<gene>
    <name evidence="12" type="ORF">WJX72_003211</name>
</gene>
<keyword evidence="13" id="KW-1185">Reference proteome</keyword>
<dbReference type="PANTHER" id="PTHR23102:SF24">
    <property type="entry name" value="CLEAVAGE AND POLYADENYLATION SPECIFICITY FACTOR SUBUNIT 4"/>
    <property type="match status" value="1"/>
</dbReference>
<dbReference type="GO" id="GO:0006397">
    <property type="term" value="P:mRNA processing"/>
    <property type="evidence" value="ECO:0007669"/>
    <property type="project" value="UniProtKB-KW"/>
</dbReference>
<feature type="compositionally biased region" description="Polar residues" evidence="10">
    <location>
        <begin position="159"/>
        <end position="172"/>
    </location>
</feature>
<reference evidence="12 13" key="1">
    <citation type="journal article" date="2024" name="Nat. Commun.">
        <title>Phylogenomics reveals the evolutionary origins of lichenization in chlorophyte algae.</title>
        <authorList>
            <person name="Puginier C."/>
            <person name="Libourel C."/>
            <person name="Otte J."/>
            <person name="Skaloud P."/>
            <person name="Haon M."/>
            <person name="Grisel S."/>
            <person name="Petersen M."/>
            <person name="Berrin J.G."/>
            <person name="Delaux P.M."/>
            <person name="Dal Grande F."/>
            <person name="Keller J."/>
        </authorList>
    </citation>
    <scope>NUCLEOTIDE SEQUENCE [LARGE SCALE GENOMIC DNA]</scope>
    <source>
        <strain evidence="12 13">SAG 2043</strain>
    </source>
</reference>
<feature type="compositionally biased region" description="Low complexity" evidence="10">
    <location>
        <begin position="173"/>
        <end position="184"/>
    </location>
</feature>
<dbReference type="PANTHER" id="PTHR23102">
    <property type="entry name" value="CLEAVAGE AND POLYADENYLATION SPECIFICITY FACTOR SUBUNIT 4-RELATED"/>
    <property type="match status" value="1"/>
</dbReference>
<feature type="compositionally biased region" description="Low complexity" evidence="10">
    <location>
        <begin position="199"/>
        <end position="210"/>
    </location>
</feature>
<proteinExistence type="predicted"/>
<feature type="compositionally biased region" description="Pro residues" evidence="10">
    <location>
        <begin position="231"/>
        <end position="242"/>
    </location>
</feature>
<evidence type="ECO:0000256" key="9">
    <source>
        <dbReference type="PROSITE-ProRule" id="PRU00723"/>
    </source>
</evidence>
<keyword evidence="5 9" id="KW-0863">Zinc-finger</keyword>
<feature type="zinc finger region" description="C3H1-type" evidence="9">
    <location>
        <begin position="53"/>
        <end position="80"/>
    </location>
</feature>
<accession>A0AAW1P3B0</accession>
<feature type="domain" description="C3H1-type" evidence="11">
    <location>
        <begin position="53"/>
        <end position="80"/>
    </location>
</feature>
<keyword evidence="3 9" id="KW-0479">Metal-binding</keyword>
<protein>
    <recommendedName>
        <fullName evidence="11">C3H1-type domain-containing protein</fullName>
    </recommendedName>
</protein>
<sequence length="289" mass="31147">MEEDELSFDFEQALPTASASAAGPAAGQDAGQVPTEPPIGGYGAQSRSNFQKNYRQTVCTYWLKGLCMKGDTCGFLHKFDAARMPVCRTLLRFGVCKEPDCPYKHTLDDIKECNMYKLGFCVYGPQCRYKHTRTPGPPPDPKTVEAAKPREHRNVSAWVNSVNAGINPQQQFGGPRPGRWQPYGRGPGRGGPRPPMLNGPPMNQQGGMQQLADRPFYGDQQQGPGQGQGPRAPPPQHGPPQPGMGGGPPGYMHQGPNSGGFYPGQAGGVRPANMELLASVGQAHLPYGY</sequence>
<evidence type="ECO:0000256" key="3">
    <source>
        <dbReference type="ARBA" id="ARBA00022723"/>
    </source>
</evidence>
<comment type="caution">
    <text evidence="12">The sequence shown here is derived from an EMBL/GenBank/DDBJ whole genome shotgun (WGS) entry which is preliminary data.</text>
</comment>
<feature type="region of interest" description="Disordered" evidence="10">
    <location>
        <begin position="159"/>
        <end position="269"/>
    </location>
</feature>
<dbReference type="EMBL" id="JALJOR010000021">
    <property type="protein sequence ID" value="KAK9803383.1"/>
    <property type="molecule type" value="Genomic_DNA"/>
</dbReference>
<evidence type="ECO:0000256" key="5">
    <source>
        <dbReference type="ARBA" id="ARBA00022771"/>
    </source>
</evidence>
<dbReference type="GO" id="GO:0008270">
    <property type="term" value="F:zinc ion binding"/>
    <property type="evidence" value="ECO:0007669"/>
    <property type="project" value="UniProtKB-KW"/>
</dbReference>
<keyword evidence="7" id="KW-0694">RNA-binding</keyword>
<evidence type="ECO:0000256" key="6">
    <source>
        <dbReference type="ARBA" id="ARBA00022833"/>
    </source>
</evidence>
<evidence type="ECO:0000313" key="12">
    <source>
        <dbReference type="EMBL" id="KAK9803383.1"/>
    </source>
</evidence>
<evidence type="ECO:0000256" key="2">
    <source>
        <dbReference type="ARBA" id="ARBA00022664"/>
    </source>
</evidence>
<evidence type="ECO:0000256" key="7">
    <source>
        <dbReference type="ARBA" id="ARBA00022884"/>
    </source>
</evidence>
<feature type="region of interest" description="Disordered" evidence="10">
    <location>
        <begin position="21"/>
        <end position="46"/>
    </location>
</feature>
<evidence type="ECO:0000256" key="8">
    <source>
        <dbReference type="ARBA" id="ARBA00023242"/>
    </source>
</evidence>
<dbReference type="Proteomes" id="UP001489004">
    <property type="component" value="Unassembled WGS sequence"/>
</dbReference>
<evidence type="ECO:0000256" key="4">
    <source>
        <dbReference type="ARBA" id="ARBA00022737"/>
    </source>
</evidence>
<keyword evidence="6 9" id="KW-0862">Zinc</keyword>
<feature type="domain" description="C3H1-type" evidence="11">
    <location>
        <begin position="107"/>
        <end position="134"/>
    </location>
</feature>
<dbReference type="InterPro" id="IPR000571">
    <property type="entry name" value="Znf_CCCH"/>
</dbReference>
<evidence type="ECO:0000256" key="1">
    <source>
        <dbReference type="ARBA" id="ARBA00004123"/>
    </source>
</evidence>
<dbReference type="SUPFAM" id="SSF90229">
    <property type="entry name" value="CCCH zinc finger"/>
    <property type="match status" value="1"/>
</dbReference>